<evidence type="ECO:0000256" key="9">
    <source>
        <dbReference type="ARBA" id="ARBA00022777"/>
    </source>
</evidence>
<dbReference type="CDD" id="cd06225">
    <property type="entry name" value="HAMP"/>
    <property type="match status" value="1"/>
</dbReference>
<feature type="domain" description="Histidine kinase" evidence="16">
    <location>
        <begin position="679"/>
        <end position="902"/>
    </location>
</feature>
<sequence length="1053" mass="114816">MRLSTRLTVAMVALVLLATSAVGVLTYRNIATFVLPRALDRISTHAQLLATELAASVRGARADVIGFRSDNAVIDIMTARLRRGTDPAAETTEMEWRRRLGQRFAAELASKPNYHEFRYIGVDDGGRELVRVDRSDPGGPPRIVPESDLQRKDDRAAFSETIRLADGEVYVSPVDFNQDHGVFETPHVPVLRVATPVHTPDGRPFGIVIINVDMRPAFARIRAGAVARGHSYVVNDQGDYLVHPDPAREFGFEFGKPEHIQEEIPDFTQILKAGDSTARVFQDGSGRRFGMGVEMVRLAEGPLVAVIQAVPYSVLTLAVAAIRDSTLMAGFLAAFCAFVLAVIVARSLTRPLVQMTKVVQGFSRDQNLPLPSGGGHEIGELARAFADMAADSRAKTKALNQEVEERRRAFEHEQLFIAAVESSNDAIITQTLDGVITGWNPGAERLFGFTAQEAIGNSIDIIVPDPLRGEAGSIRDRIRAGERIDYHETVRVDKNSRWIDVSLGISPIRSQSGAIIGAAKVARDITAQKMAQEALLESEQMARDVVDNALEAFIQTDEDGHILEWNPQAEAIFGWSRQEAVGRHLVGLLLPENMRPYYESMKRRMMRMEESAGVGQRFETEAMRKDGFTVKVEVSLKALRRRSGYVFNAFVRDLTQEIAAEEQLRQAQKMDALGQLTGGIAHDFNNVLTVITGTIEILADEVSGKPNMAAIATLISEAADRGAELTGRLLAFARKQPLQPLETDINRLIVESAKLMRPALGEHIEVEAMLADGLWTALVDPGQLSSALLNLSINARDAMPGGGKLTLETNNVSFDEDYAAANGDAQVGDYIMIAVADTGTGIPEAIRDRVFDPFFSTKGVGKGTGLGLSMVYGFVKQSGGHIKLYSEEGFGTTFKLYLPKADAAPEAIAEQPLPAEMEGGSETILVVEDDPLVRAYVNTQLQSLGYKTLSAANGTDALAIADSGAAFDLLFTDVIMPGGMNGRQLAVEMAKRRARLRVLFTSGYTENAIVHHGRLDSGVLLLAKPYRKLDLARMLRIAMTAAGIFEDGKRRES</sequence>
<evidence type="ECO:0000256" key="2">
    <source>
        <dbReference type="ARBA" id="ARBA00004651"/>
    </source>
</evidence>
<evidence type="ECO:0000256" key="8">
    <source>
        <dbReference type="ARBA" id="ARBA00022741"/>
    </source>
</evidence>
<dbReference type="PROSITE" id="PS50113">
    <property type="entry name" value="PAC"/>
    <property type="match status" value="2"/>
</dbReference>
<dbReference type="InterPro" id="IPR035965">
    <property type="entry name" value="PAS-like_dom_sf"/>
</dbReference>
<dbReference type="CDD" id="cd00082">
    <property type="entry name" value="HisKA"/>
    <property type="match status" value="1"/>
</dbReference>
<evidence type="ECO:0000259" key="16">
    <source>
        <dbReference type="PROSITE" id="PS50109"/>
    </source>
</evidence>
<dbReference type="GO" id="GO:0000155">
    <property type="term" value="F:phosphorelay sensor kinase activity"/>
    <property type="evidence" value="ECO:0007669"/>
    <property type="project" value="InterPro"/>
</dbReference>
<dbReference type="InterPro" id="IPR048760">
    <property type="entry name" value="VP0354-like_sensor_dom"/>
</dbReference>
<evidence type="ECO:0000256" key="7">
    <source>
        <dbReference type="ARBA" id="ARBA00022692"/>
    </source>
</evidence>
<dbReference type="NCBIfam" id="TIGR00229">
    <property type="entry name" value="sensory_box"/>
    <property type="match status" value="2"/>
</dbReference>
<dbReference type="EC" id="2.7.13.3" evidence="3"/>
<dbReference type="Pfam" id="PF00989">
    <property type="entry name" value="PAS"/>
    <property type="match status" value="1"/>
</dbReference>
<evidence type="ECO:0000259" key="19">
    <source>
        <dbReference type="PROSITE" id="PS50113"/>
    </source>
</evidence>
<dbReference type="SMART" id="SM00091">
    <property type="entry name" value="PAS"/>
    <property type="match status" value="2"/>
</dbReference>
<evidence type="ECO:0000256" key="3">
    <source>
        <dbReference type="ARBA" id="ARBA00012438"/>
    </source>
</evidence>
<keyword evidence="8" id="KW-0547">Nucleotide-binding</keyword>
<feature type="domain" description="PAS" evidence="18">
    <location>
        <begin position="412"/>
        <end position="481"/>
    </location>
</feature>
<dbReference type="SUPFAM" id="SSF52172">
    <property type="entry name" value="CheY-like"/>
    <property type="match status" value="1"/>
</dbReference>
<keyword evidence="5 13" id="KW-0597">Phosphoprotein</keyword>
<dbReference type="InterPro" id="IPR036890">
    <property type="entry name" value="HATPase_C_sf"/>
</dbReference>
<dbReference type="OrthoDB" id="9796100at2"/>
<dbReference type="InterPro" id="IPR003594">
    <property type="entry name" value="HATPase_dom"/>
</dbReference>
<dbReference type="SMART" id="SM00304">
    <property type="entry name" value="HAMP"/>
    <property type="match status" value="1"/>
</dbReference>
<dbReference type="InterPro" id="IPR005467">
    <property type="entry name" value="His_kinase_dom"/>
</dbReference>
<evidence type="ECO:0000259" key="17">
    <source>
        <dbReference type="PROSITE" id="PS50110"/>
    </source>
</evidence>
<dbReference type="CDD" id="cd18773">
    <property type="entry name" value="PDC1_HK_sensor"/>
    <property type="match status" value="1"/>
</dbReference>
<dbReference type="InterPro" id="IPR003660">
    <property type="entry name" value="HAMP_dom"/>
</dbReference>
<dbReference type="GO" id="GO:0005524">
    <property type="term" value="F:ATP binding"/>
    <property type="evidence" value="ECO:0007669"/>
    <property type="project" value="UniProtKB-KW"/>
</dbReference>
<keyword evidence="10" id="KW-0067">ATP-binding</keyword>
<evidence type="ECO:0000259" key="18">
    <source>
        <dbReference type="PROSITE" id="PS50112"/>
    </source>
</evidence>
<dbReference type="CDD" id="cd18161">
    <property type="entry name" value="REC_hyHK_blue-like"/>
    <property type="match status" value="1"/>
</dbReference>
<feature type="domain" description="PAS" evidence="18">
    <location>
        <begin position="538"/>
        <end position="608"/>
    </location>
</feature>
<dbReference type="InterPro" id="IPR001789">
    <property type="entry name" value="Sig_transdc_resp-reg_receiver"/>
</dbReference>
<evidence type="ECO:0000256" key="13">
    <source>
        <dbReference type="PROSITE-ProRule" id="PRU00169"/>
    </source>
</evidence>
<dbReference type="Pfam" id="PF02518">
    <property type="entry name" value="HATPase_c"/>
    <property type="match status" value="1"/>
</dbReference>
<keyword evidence="7 15" id="KW-0812">Transmembrane</keyword>
<dbReference type="Pfam" id="PF21623">
    <property type="entry name" value="HK_sensor_dom_bact"/>
    <property type="match status" value="1"/>
</dbReference>
<dbReference type="PANTHER" id="PTHR43065">
    <property type="entry name" value="SENSOR HISTIDINE KINASE"/>
    <property type="match status" value="1"/>
</dbReference>
<organism evidence="21 22">
    <name type="scientific">Bradyrhizobium lablabi</name>
    <dbReference type="NCBI Taxonomy" id="722472"/>
    <lineage>
        <taxon>Bacteria</taxon>
        <taxon>Pseudomonadati</taxon>
        <taxon>Pseudomonadota</taxon>
        <taxon>Alphaproteobacteria</taxon>
        <taxon>Hyphomicrobiales</taxon>
        <taxon>Nitrobacteraceae</taxon>
        <taxon>Bradyrhizobium</taxon>
    </lineage>
</organism>
<dbReference type="RefSeq" id="WP_079542710.1">
    <property type="nucleotide sequence ID" value="NZ_LT670844.1"/>
</dbReference>
<evidence type="ECO:0000313" key="22">
    <source>
        <dbReference type="Proteomes" id="UP000189935"/>
    </source>
</evidence>
<dbReference type="Gene3D" id="6.10.340.10">
    <property type="match status" value="1"/>
</dbReference>
<dbReference type="PROSITE" id="PS50109">
    <property type="entry name" value="HIS_KIN"/>
    <property type="match status" value="1"/>
</dbReference>
<dbReference type="SUPFAM" id="SSF55785">
    <property type="entry name" value="PYP-like sensor domain (PAS domain)"/>
    <property type="match status" value="2"/>
</dbReference>
<dbReference type="InterPro" id="IPR000014">
    <property type="entry name" value="PAS"/>
</dbReference>
<dbReference type="InterPro" id="IPR013767">
    <property type="entry name" value="PAS_fold"/>
</dbReference>
<dbReference type="SUPFAM" id="SSF47384">
    <property type="entry name" value="Homodimeric domain of signal transducing histidine kinase"/>
    <property type="match status" value="1"/>
</dbReference>
<protein>
    <recommendedName>
        <fullName evidence="3">histidine kinase</fullName>
        <ecNumber evidence="3">2.7.13.3</ecNumber>
    </recommendedName>
</protein>
<dbReference type="CDD" id="cd00130">
    <property type="entry name" value="PAS"/>
    <property type="match status" value="2"/>
</dbReference>
<evidence type="ECO:0000256" key="5">
    <source>
        <dbReference type="ARBA" id="ARBA00022553"/>
    </source>
</evidence>
<proteinExistence type="predicted"/>
<keyword evidence="11 15" id="KW-1133">Transmembrane helix</keyword>
<evidence type="ECO:0000259" key="20">
    <source>
        <dbReference type="PROSITE" id="PS50885"/>
    </source>
</evidence>
<dbReference type="SUPFAM" id="SSF103190">
    <property type="entry name" value="Sensory domain-like"/>
    <property type="match status" value="1"/>
</dbReference>
<dbReference type="SMART" id="SM00448">
    <property type="entry name" value="REC"/>
    <property type="match status" value="1"/>
</dbReference>
<feature type="domain" description="Response regulatory" evidence="17">
    <location>
        <begin position="923"/>
        <end position="1039"/>
    </location>
</feature>
<gene>
    <name evidence="21" type="ORF">SAMN05444159_5357</name>
</gene>
<dbReference type="Pfam" id="PF00072">
    <property type="entry name" value="Response_reg"/>
    <property type="match status" value="1"/>
</dbReference>
<dbReference type="InterPro" id="IPR011006">
    <property type="entry name" value="CheY-like_superfamily"/>
</dbReference>
<dbReference type="PANTHER" id="PTHR43065:SF49">
    <property type="entry name" value="HISTIDINE KINASE"/>
    <property type="match status" value="1"/>
</dbReference>
<comment type="subcellular location">
    <subcellularLocation>
        <location evidence="2">Cell membrane</location>
        <topology evidence="2">Multi-pass membrane protein</topology>
    </subcellularLocation>
</comment>
<dbReference type="PROSITE" id="PS50112">
    <property type="entry name" value="PAS"/>
    <property type="match status" value="2"/>
</dbReference>
<feature type="region of interest" description="Disordered" evidence="14">
    <location>
        <begin position="132"/>
        <end position="151"/>
    </location>
</feature>
<name>A0A1M6YVH9_9BRAD</name>
<keyword evidence="6" id="KW-0808">Transferase</keyword>
<dbReference type="InterPro" id="IPR004358">
    <property type="entry name" value="Sig_transdc_His_kin-like_C"/>
</dbReference>
<dbReference type="InterPro" id="IPR003661">
    <property type="entry name" value="HisK_dim/P_dom"/>
</dbReference>
<dbReference type="SMART" id="SM00387">
    <property type="entry name" value="HATPase_c"/>
    <property type="match status" value="1"/>
</dbReference>
<dbReference type="EMBL" id="LT670844">
    <property type="protein sequence ID" value="SHL22311.1"/>
    <property type="molecule type" value="Genomic_DNA"/>
</dbReference>
<dbReference type="Pfam" id="PF13426">
    <property type="entry name" value="PAS_9"/>
    <property type="match status" value="1"/>
</dbReference>
<dbReference type="PROSITE" id="PS50885">
    <property type="entry name" value="HAMP"/>
    <property type="match status" value="1"/>
</dbReference>
<feature type="transmembrane region" description="Helical" evidence="15">
    <location>
        <begin position="303"/>
        <end position="322"/>
    </location>
</feature>
<dbReference type="SUPFAM" id="SSF55874">
    <property type="entry name" value="ATPase domain of HSP90 chaperone/DNA topoisomerase II/histidine kinase"/>
    <property type="match status" value="1"/>
</dbReference>
<accession>A0A1M6YVH9</accession>
<dbReference type="InterPro" id="IPR000700">
    <property type="entry name" value="PAS-assoc_C"/>
</dbReference>
<dbReference type="Proteomes" id="UP000189935">
    <property type="component" value="Chromosome I"/>
</dbReference>
<evidence type="ECO:0000256" key="6">
    <source>
        <dbReference type="ARBA" id="ARBA00022679"/>
    </source>
</evidence>
<feature type="domain" description="HAMP" evidence="20">
    <location>
        <begin position="346"/>
        <end position="397"/>
    </location>
</feature>
<dbReference type="AlphaFoldDB" id="A0A1M6YVH9"/>
<evidence type="ECO:0000256" key="10">
    <source>
        <dbReference type="ARBA" id="ARBA00022840"/>
    </source>
</evidence>
<evidence type="ECO:0000256" key="12">
    <source>
        <dbReference type="ARBA" id="ARBA00023012"/>
    </source>
</evidence>
<dbReference type="Pfam" id="PF00512">
    <property type="entry name" value="HisKA"/>
    <property type="match status" value="1"/>
</dbReference>
<dbReference type="GO" id="GO:0006355">
    <property type="term" value="P:regulation of DNA-templated transcription"/>
    <property type="evidence" value="ECO:0007669"/>
    <property type="project" value="InterPro"/>
</dbReference>
<dbReference type="InterPro" id="IPR029151">
    <property type="entry name" value="Sensor-like_sf"/>
</dbReference>
<evidence type="ECO:0000256" key="1">
    <source>
        <dbReference type="ARBA" id="ARBA00000085"/>
    </source>
</evidence>
<keyword evidence="9" id="KW-0418">Kinase</keyword>
<feature type="domain" description="PAC" evidence="19">
    <location>
        <begin position="482"/>
        <end position="537"/>
    </location>
</feature>
<dbReference type="Pfam" id="PF00672">
    <property type="entry name" value="HAMP"/>
    <property type="match status" value="1"/>
</dbReference>
<dbReference type="Gene3D" id="1.10.287.130">
    <property type="match status" value="1"/>
</dbReference>
<comment type="catalytic activity">
    <reaction evidence="1">
        <text>ATP + protein L-histidine = ADP + protein N-phospho-L-histidine.</text>
        <dbReference type="EC" id="2.7.13.3"/>
    </reaction>
</comment>
<evidence type="ECO:0000256" key="15">
    <source>
        <dbReference type="SAM" id="Phobius"/>
    </source>
</evidence>
<dbReference type="Gene3D" id="3.30.565.10">
    <property type="entry name" value="Histidine kinase-like ATPase, C-terminal domain"/>
    <property type="match status" value="1"/>
</dbReference>
<dbReference type="InterPro" id="IPR036097">
    <property type="entry name" value="HisK_dim/P_sf"/>
</dbReference>
<dbReference type="Gene3D" id="3.40.50.2300">
    <property type="match status" value="1"/>
</dbReference>
<keyword evidence="15" id="KW-0472">Membrane</keyword>
<keyword evidence="12" id="KW-0902">Two-component regulatory system</keyword>
<feature type="modified residue" description="4-aspartylphosphate" evidence="13">
    <location>
        <position position="973"/>
    </location>
</feature>
<dbReference type="GO" id="GO:0005886">
    <property type="term" value="C:plasma membrane"/>
    <property type="evidence" value="ECO:0007669"/>
    <property type="project" value="UniProtKB-SubCell"/>
</dbReference>
<feature type="transmembrane region" description="Helical" evidence="15">
    <location>
        <begin position="329"/>
        <end position="348"/>
    </location>
</feature>
<reference evidence="21 22" key="1">
    <citation type="submission" date="2016-11" db="EMBL/GenBank/DDBJ databases">
        <authorList>
            <person name="Jaros S."/>
            <person name="Januszkiewicz K."/>
            <person name="Wedrychowicz H."/>
        </authorList>
    </citation>
    <scope>NUCLEOTIDE SEQUENCE [LARGE SCALE GENOMIC DNA]</scope>
    <source>
        <strain evidence="21 22">GAS499</strain>
    </source>
</reference>
<evidence type="ECO:0000256" key="11">
    <source>
        <dbReference type="ARBA" id="ARBA00022989"/>
    </source>
</evidence>
<keyword evidence="4" id="KW-1003">Cell membrane</keyword>
<dbReference type="PRINTS" id="PR00344">
    <property type="entry name" value="BCTRLSENSOR"/>
</dbReference>
<feature type="domain" description="PAC" evidence="19">
    <location>
        <begin position="616"/>
        <end position="666"/>
    </location>
</feature>
<evidence type="ECO:0000256" key="14">
    <source>
        <dbReference type="SAM" id="MobiDB-lite"/>
    </source>
</evidence>
<evidence type="ECO:0000313" key="21">
    <source>
        <dbReference type="EMBL" id="SHL22311.1"/>
    </source>
</evidence>
<dbReference type="SMART" id="SM00388">
    <property type="entry name" value="HisKA"/>
    <property type="match status" value="1"/>
</dbReference>
<evidence type="ECO:0000256" key="4">
    <source>
        <dbReference type="ARBA" id="ARBA00022475"/>
    </source>
</evidence>
<dbReference type="PROSITE" id="PS50110">
    <property type="entry name" value="RESPONSE_REGULATORY"/>
    <property type="match status" value="1"/>
</dbReference>
<dbReference type="Gene3D" id="3.30.450.20">
    <property type="entry name" value="PAS domain"/>
    <property type="match status" value="3"/>
</dbReference>